<dbReference type="Proteomes" id="UP000326354">
    <property type="component" value="Chromosome"/>
</dbReference>
<dbReference type="EMBL" id="AP019860">
    <property type="protein sequence ID" value="BBM87090.1"/>
    <property type="molecule type" value="Genomic_DNA"/>
</dbReference>
<dbReference type="KEGG" id="uam:UABAM_05493"/>
<organism evidence="1 2">
    <name type="scientific">Uabimicrobium amorphum</name>
    <dbReference type="NCBI Taxonomy" id="2596890"/>
    <lineage>
        <taxon>Bacteria</taxon>
        <taxon>Pseudomonadati</taxon>
        <taxon>Planctomycetota</taxon>
        <taxon>Candidatus Uabimicrobiia</taxon>
        <taxon>Candidatus Uabimicrobiales</taxon>
        <taxon>Candidatus Uabimicrobiaceae</taxon>
        <taxon>Candidatus Uabimicrobium</taxon>
    </lineage>
</organism>
<gene>
    <name evidence="1" type="ORF">UABAM_05493</name>
</gene>
<reference evidence="1 2" key="1">
    <citation type="submission" date="2019-08" db="EMBL/GenBank/DDBJ databases">
        <title>Complete genome sequence of Candidatus Uab amorphum.</title>
        <authorList>
            <person name="Shiratori T."/>
            <person name="Suzuki S."/>
            <person name="Kakizawa Y."/>
            <person name="Ishida K."/>
        </authorList>
    </citation>
    <scope>NUCLEOTIDE SEQUENCE [LARGE SCALE GENOMIC DNA]</scope>
    <source>
        <strain evidence="1 2">SRT547</strain>
    </source>
</reference>
<evidence type="ECO:0000313" key="2">
    <source>
        <dbReference type="Proteomes" id="UP000326354"/>
    </source>
</evidence>
<keyword evidence="2" id="KW-1185">Reference proteome</keyword>
<evidence type="ECO:0000313" key="1">
    <source>
        <dbReference type="EMBL" id="BBM87090.1"/>
    </source>
</evidence>
<dbReference type="AlphaFoldDB" id="A0A5S9ITV6"/>
<proteinExistence type="predicted"/>
<name>A0A5S9ITV6_UABAM</name>
<protein>
    <submittedName>
        <fullName evidence="1">Uncharacterized protein</fullName>
    </submittedName>
</protein>
<sequence>MPIYPLIYLHMLFDRVIPPLSENIQSSETKLPDLNQLAEMPSDYLIQQRIENLREKIDKSFEEVLELKRLENKYGNKEIGHKSAPTKTQHFISALEEKRTGIYKNQQYDGENSLDTQCSVNRYYMSLFNKSYLNVKSFVVLSKESKPLYVQTESGKSKQLTIFDLFATNNRKLGFEEYLAMIWDTDENTAKAKLQNISSSHAWQLKKEWQSYLDDIRTSRQSPYQKLLILCKDIITSPIFKDMQKLEEDTYLVRQKYRMRFTDKTAVFTIPMSEFEGIPQNVSALNPTHISFAMVLPKCAQEKKRFFRKGGCLNELINFVAFTGYELPEKWCNFLQQLKDNQFMRIYHENLEYGGKRQIRGYFINIKDVTRQTEKGRSAYPKEYLYRLLRKQLQQENCIVKEVSHLHEGYPEWMRKIGGLLVEEKHGLVMEQTLIVVDPSLPQTTKHQKLLLPSYHLQNSHFPVEQFRTAYVNELRQSYQHNPKLFEQYAFNVCRSIAVLKCSCKGSHNDCCTVPVLHKVFRKIYNQQ</sequence>
<dbReference type="RefSeq" id="WP_151971119.1">
    <property type="nucleotide sequence ID" value="NZ_AP019860.1"/>
</dbReference>
<accession>A0A5S9ITV6</accession>